<feature type="transmembrane region" description="Helical" evidence="1">
    <location>
        <begin position="174"/>
        <end position="200"/>
    </location>
</feature>
<organism evidence="2 3">
    <name type="scientific">Euphydryas editha</name>
    <name type="common">Edith's checkerspot</name>
    <dbReference type="NCBI Taxonomy" id="104508"/>
    <lineage>
        <taxon>Eukaryota</taxon>
        <taxon>Metazoa</taxon>
        <taxon>Ecdysozoa</taxon>
        <taxon>Arthropoda</taxon>
        <taxon>Hexapoda</taxon>
        <taxon>Insecta</taxon>
        <taxon>Pterygota</taxon>
        <taxon>Neoptera</taxon>
        <taxon>Endopterygota</taxon>
        <taxon>Lepidoptera</taxon>
        <taxon>Glossata</taxon>
        <taxon>Ditrysia</taxon>
        <taxon>Papilionoidea</taxon>
        <taxon>Nymphalidae</taxon>
        <taxon>Nymphalinae</taxon>
        <taxon>Euphydryas</taxon>
    </lineage>
</organism>
<reference evidence="2" key="1">
    <citation type="submission" date="2022-03" db="EMBL/GenBank/DDBJ databases">
        <authorList>
            <person name="Tunstrom K."/>
        </authorList>
    </citation>
    <scope>NUCLEOTIDE SEQUENCE</scope>
</reference>
<gene>
    <name evidence="2" type="ORF">EEDITHA_LOCUS4209</name>
</gene>
<evidence type="ECO:0000313" key="3">
    <source>
        <dbReference type="Proteomes" id="UP001153954"/>
    </source>
</evidence>
<dbReference type="AlphaFoldDB" id="A0AAU9TU19"/>
<keyword evidence="3" id="KW-1185">Reference proteome</keyword>
<evidence type="ECO:0000313" key="2">
    <source>
        <dbReference type="EMBL" id="CAH2088010.1"/>
    </source>
</evidence>
<proteinExistence type="predicted"/>
<dbReference type="Proteomes" id="UP001153954">
    <property type="component" value="Unassembled WGS sequence"/>
</dbReference>
<keyword evidence="1" id="KW-1133">Transmembrane helix</keyword>
<name>A0AAU9TU19_EUPED</name>
<keyword evidence="1" id="KW-0472">Membrane</keyword>
<comment type="caution">
    <text evidence="2">The sequence shown here is derived from an EMBL/GenBank/DDBJ whole genome shotgun (WGS) entry which is preliminary data.</text>
</comment>
<protein>
    <submittedName>
        <fullName evidence="2">Uncharacterized protein</fullName>
    </submittedName>
</protein>
<sequence>MENSRSNKFKTKFEFVKPLYRKNKINVRDNTNRSTRPVNFDSNVKRFGDDFNVKTVVTKGANVINIKRNISKEYKVLLPGACGSEIHVQDLQNCKNLDKTLKNQIIDGDKCKSDMKMNSNDANSDSNINFTNSKERSKFSQANLNGTIVYHKMPDTWLRVYPDKKLPGENLYSIILRCFLCQLGLGTFLILWTIVAVFVIQSYEGPQEIQVSLQFEKEQNQLVIDLATELRQVFIENNI</sequence>
<evidence type="ECO:0000256" key="1">
    <source>
        <dbReference type="SAM" id="Phobius"/>
    </source>
</evidence>
<accession>A0AAU9TU19</accession>
<dbReference type="EMBL" id="CAKOGL010000007">
    <property type="protein sequence ID" value="CAH2088010.1"/>
    <property type="molecule type" value="Genomic_DNA"/>
</dbReference>
<keyword evidence="1" id="KW-0812">Transmembrane</keyword>